<name>G2XP52_BOTF4</name>
<sequence>MEIAEEKEYQDKIKAPSSPRSLAIDLTKADNESETSSRANVHELHVDVRKSKTRKRKPFDASISSSVAKVSPRQSKRIKTVQDYLPQENIWICTALKWIENIVENSDEDTIQVKRFELLRFKDKLDAWRLEDLKVTREFELL</sequence>
<organism evidence="2 3">
    <name type="scientific">Botryotinia fuckeliana (strain T4)</name>
    <name type="common">Noble rot fungus</name>
    <name type="synonym">Botrytis cinerea</name>
    <dbReference type="NCBI Taxonomy" id="999810"/>
    <lineage>
        <taxon>Eukaryota</taxon>
        <taxon>Fungi</taxon>
        <taxon>Dikarya</taxon>
        <taxon>Ascomycota</taxon>
        <taxon>Pezizomycotina</taxon>
        <taxon>Leotiomycetes</taxon>
        <taxon>Helotiales</taxon>
        <taxon>Sclerotiniaceae</taxon>
        <taxon>Botrytis</taxon>
    </lineage>
</organism>
<dbReference type="OrthoDB" id="62853at2759"/>
<evidence type="ECO:0000256" key="1">
    <source>
        <dbReference type="SAM" id="MobiDB-lite"/>
    </source>
</evidence>
<protein>
    <submittedName>
        <fullName evidence="2">Uncharacterized protein</fullName>
    </submittedName>
</protein>
<evidence type="ECO:0000313" key="3">
    <source>
        <dbReference type="Proteomes" id="UP000008177"/>
    </source>
</evidence>
<dbReference type="HOGENOM" id="CLU_1815503_0_0_1"/>
<gene>
    <name evidence="2" type="ORF">BofuT4_P074600.1</name>
</gene>
<feature type="region of interest" description="Disordered" evidence="1">
    <location>
        <begin position="1"/>
        <end position="43"/>
    </location>
</feature>
<dbReference type="InParanoid" id="G2XP52"/>
<dbReference type="EMBL" id="FQ790247">
    <property type="protein sequence ID" value="CCD42658.1"/>
    <property type="molecule type" value="Genomic_DNA"/>
</dbReference>
<evidence type="ECO:0000313" key="2">
    <source>
        <dbReference type="EMBL" id="CCD42658.1"/>
    </source>
</evidence>
<feature type="compositionally biased region" description="Basic and acidic residues" evidence="1">
    <location>
        <begin position="1"/>
        <end position="14"/>
    </location>
</feature>
<reference evidence="3" key="1">
    <citation type="journal article" date="2011" name="PLoS Genet.">
        <title>Genomic analysis of the necrotrophic fungal pathogens Sclerotinia sclerotiorum and Botrytis cinerea.</title>
        <authorList>
            <person name="Amselem J."/>
            <person name="Cuomo C.A."/>
            <person name="van Kan J.A."/>
            <person name="Viaud M."/>
            <person name="Benito E.P."/>
            <person name="Couloux A."/>
            <person name="Coutinho P.M."/>
            <person name="de Vries R.P."/>
            <person name="Dyer P.S."/>
            <person name="Fillinger S."/>
            <person name="Fournier E."/>
            <person name="Gout L."/>
            <person name="Hahn M."/>
            <person name="Kohn L."/>
            <person name="Lapalu N."/>
            <person name="Plummer K.M."/>
            <person name="Pradier J.M."/>
            <person name="Quevillon E."/>
            <person name="Sharon A."/>
            <person name="Simon A."/>
            <person name="ten Have A."/>
            <person name="Tudzynski B."/>
            <person name="Tudzynski P."/>
            <person name="Wincker P."/>
            <person name="Andrew M."/>
            <person name="Anthouard V."/>
            <person name="Beever R.E."/>
            <person name="Beffa R."/>
            <person name="Benoit I."/>
            <person name="Bouzid O."/>
            <person name="Brault B."/>
            <person name="Chen Z."/>
            <person name="Choquer M."/>
            <person name="Collemare J."/>
            <person name="Cotton P."/>
            <person name="Danchin E.G."/>
            <person name="Da Silva C."/>
            <person name="Gautier A."/>
            <person name="Giraud C."/>
            <person name="Giraud T."/>
            <person name="Gonzalez C."/>
            <person name="Grossetete S."/>
            <person name="Guldener U."/>
            <person name="Henrissat B."/>
            <person name="Howlett B.J."/>
            <person name="Kodira C."/>
            <person name="Kretschmer M."/>
            <person name="Lappartient A."/>
            <person name="Leroch M."/>
            <person name="Levis C."/>
            <person name="Mauceli E."/>
            <person name="Neuveglise C."/>
            <person name="Oeser B."/>
            <person name="Pearson M."/>
            <person name="Poulain J."/>
            <person name="Poussereau N."/>
            <person name="Quesneville H."/>
            <person name="Rascle C."/>
            <person name="Schumacher J."/>
            <person name="Segurens B."/>
            <person name="Sexton A."/>
            <person name="Silva E."/>
            <person name="Sirven C."/>
            <person name="Soanes D.M."/>
            <person name="Talbot N.J."/>
            <person name="Templeton M."/>
            <person name="Yandava C."/>
            <person name="Yarden O."/>
            <person name="Zeng Q."/>
            <person name="Rollins J.A."/>
            <person name="Lebrun M.H."/>
            <person name="Dickman M."/>
        </authorList>
    </citation>
    <scope>NUCLEOTIDE SEQUENCE [LARGE SCALE GENOMIC DNA]</scope>
    <source>
        <strain evidence="3">T4</strain>
    </source>
</reference>
<accession>G2XP52</accession>
<dbReference type="Proteomes" id="UP000008177">
    <property type="component" value="Unplaced contigs"/>
</dbReference>
<proteinExistence type="predicted"/>
<dbReference type="AlphaFoldDB" id="G2XP52"/>
<dbReference type="STRING" id="999810.G2XP52"/>